<name>A0A1T4KJR7_9PORP</name>
<evidence type="ECO:0000313" key="2">
    <source>
        <dbReference type="EMBL" id="SJZ42638.1"/>
    </source>
</evidence>
<evidence type="ECO:0000256" key="1">
    <source>
        <dbReference type="SAM" id="Phobius"/>
    </source>
</evidence>
<reference evidence="3" key="1">
    <citation type="submission" date="2017-02" db="EMBL/GenBank/DDBJ databases">
        <authorList>
            <person name="Varghese N."/>
            <person name="Submissions S."/>
        </authorList>
    </citation>
    <scope>NUCLEOTIDE SEQUENCE [LARGE SCALE GENOMIC DNA]</scope>
    <source>
        <strain evidence="3">ATCC 51356</strain>
    </source>
</reference>
<protein>
    <submittedName>
        <fullName evidence="2">Uncharacterized protein</fullName>
    </submittedName>
</protein>
<proteinExistence type="predicted"/>
<sequence>MLYQIVKLSSTKSKGNTRTRRQGYTITDSATTQITSRKTQLDSQGIILPFTHILTIVTGGLIPGGWTIRLSKLEVVKRLFKRQKITRKLQGNQKEENVLI</sequence>
<keyword evidence="3" id="KW-1185">Reference proteome</keyword>
<evidence type="ECO:0000313" key="3">
    <source>
        <dbReference type="Proteomes" id="UP000190121"/>
    </source>
</evidence>
<keyword evidence="1" id="KW-0472">Membrane</keyword>
<dbReference type="STRING" id="29524.SAMN02745171_00076"/>
<keyword evidence="1" id="KW-1133">Transmembrane helix</keyword>
<feature type="transmembrane region" description="Helical" evidence="1">
    <location>
        <begin position="46"/>
        <end position="68"/>
    </location>
</feature>
<dbReference type="Proteomes" id="UP000190121">
    <property type="component" value="Unassembled WGS sequence"/>
</dbReference>
<dbReference type="EMBL" id="FUXE01000001">
    <property type="protein sequence ID" value="SJZ42638.1"/>
    <property type="molecule type" value="Genomic_DNA"/>
</dbReference>
<accession>A0A1T4KJR7</accession>
<organism evidence="2 3">
    <name type="scientific">Porphyromonas circumdentaria</name>
    <dbReference type="NCBI Taxonomy" id="29524"/>
    <lineage>
        <taxon>Bacteria</taxon>
        <taxon>Pseudomonadati</taxon>
        <taxon>Bacteroidota</taxon>
        <taxon>Bacteroidia</taxon>
        <taxon>Bacteroidales</taxon>
        <taxon>Porphyromonadaceae</taxon>
        <taxon>Porphyromonas</taxon>
    </lineage>
</organism>
<keyword evidence="1" id="KW-0812">Transmembrane</keyword>
<dbReference type="AlphaFoldDB" id="A0A1T4KJR7"/>
<gene>
    <name evidence="2" type="ORF">SAMN02745171_00076</name>
</gene>